<dbReference type="SUPFAM" id="SSF46966">
    <property type="entry name" value="Spectrin repeat"/>
    <property type="match status" value="1"/>
</dbReference>
<evidence type="ECO:0000256" key="1">
    <source>
        <dbReference type="SAM" id="Coils"/>
    </source>
</evidence>
<feature type="coiled-coil region" evidence="1">
    <location>
        <begin position="69"/>
        <end position="99"/>
    </location>
</feature>
<evidence type="ECO:0000313" key="3">
    <source>
        <dbReference type="Proteomes" id="UP001595935"/>
    </source>
</evidence>
<keyword evidence="3" id="KW-1185">Reference proteome</keyword>
<dbReference type="EMBL" id="JBHSGV010000001">
    <property type="protein sequence ID" value="MFC4745838.1"/>
    <property type="molecule type" value="Genomic_DNA"/>
</dbReference>
<dbReference type="RefSeq" id="WP_213255306.1">
    <property type="nucleotide sequence ID" value="NZ_JAGYWA010000001.1"/>
</dbReference>
<comment type="caution">
    <text evidence="2">The sequence shown here is derived from an EMBL/GenBank/DDBJ whole genome shotgun (WGS) entry which is preliminary data.</text>
</comment>
<dbReference type="Proteomes" id="UP001595935">
    <property type="component" value="Unassembled WGS sequence"/>
</dbReference>
<name>A0ABV9P6F0_9FLAO</name>
<proteinExistence type="predicted"/>
<reference evidence="3" key="1">
    <citation type="journal article" date="2019" name="Int. J. Syst. Evol. Microbiol.">
        <title>The Global Catalogue of Microorganisms (GCM) 10K type strain sequencing project: providing services to taxonomists for standard genome sequencing and annotation.</title>
        <authorList>
            <consortium name="The Broad Institute Genomics Platform"/>
            <consortium name="The Broad Institute Genome Sequencing Center for Infectious Disease"/>
            <person name="Wu L."/>
            <person name="Ma J."/>
        </authorList>
    </citation>
    <scope>NUCLEOTIDE SEQUENCE [LARGE SCALE GENOMIC DNA]</scope>
    <source>
        <strain evidence="3">WYCCWR 13023</strain>
    </source>
</reference>
<protein>
    <submittedName>
        <fullName evidence="2">Uncharacterized protein</fullName>
    </submittedName>
</protein>
<keyword evidence="1" id="KW-0175">Coiled coil</keyword>
<evidence type="ECO:0000313" key="2">
    <source>
        <dbReference type="EMBL" id="MFC4745838.1"/>
    </source>
</evidence>
<dbReference type="Gene3D" id="1.20.58.60">
    <property type="match status" value="1"/>
</dbReference>
<organism evidence="2 3">
    <name type="scientific">Flavobacterium branchiicola</name>
    <dbReference type="NCBI Taxonomy" id="1114875"/>
    <lineage>
        <taxon>Bacteria</taxon>
        <taxon>Pseudomonadati</taxon>
        <taxon>Bacteroidota</taxon>
        <taxon>Flavobacteriia</taxon>
        <taxon>Flavobacteriales</taxon>
        <taxon>Flavobacteriaceae</taxon>
        <taxon>Flavobacterium</taxon>
    </lineage>
</organism>
<sequence length="106" mass="12327">MNDFKSKIYGKLALYSLRNVGKDLQNAEKDSKKFIEDVKTSLSSGGKASFDRLEEKAKHFYDSLPEASKNHYQELMKELNELKAEIKNLAEEKIKTLQETYNEELY</sequence>
<gene>
    <name evidence="2" type="ORF">ACFO5S_00165</name>
</gene>
<accession>A0ABV9P6F0</accession>